<evidence type="ECO:0000256" key="10">
    <source>
        <dbReference type="HAMAP-Rule" id="MF_00244"/>
    </source>
</evidence>
<reference evidence="12 13" key="1">
    <citation type="submission" date="2016-10" db="EMBL/GenBank/DDBJ databases">
        <authorList>
            <person name="de Groot N.N."/>
        </authorList>
    </citation>
    <scope>NUCLEOTIDE SEQUENCE [LARGE SCALE GENOMIC DNA]</scope>
    <source>
        <strain evidence="12 13">DSM 21771</strain>
    </source>
</reference>
<keyword evidence="7 10" id="KW-0067">ATP-binding</keyword>
<comment type="function">
    <text evidence="1 10">Catalyzes the reversible adenylation of nicotinate mononucleotide (NaMN) to nicotinic acid adenine dinucleotide (NaAD).</text>
</comment>
<evidence type="ECO:0000256" key="8">
    <source>
        <dbReference type="ARBA" id="ARBA00023027"/>
    </source>
</evidence>
<evidence type="ECO:0000256" key="3">
    <source>
        <dbReference type="ARBA" id="ARBA00022642"/>
    </source>
</evidence>
<evidence type="ECO:0000256" key="2">
    <source>
        <dbReference type="ARBA" id="ARBA00005019"/>
    </source>
</evidence>
<feature type="domain" description="Cytidyltransferase-like" evidence="11">
    <location>
        <begin position="7"/>
        <end position="165"/>
    </location>
</feature>
<evidence type="ECO:0000313" key="12">
    <source>
        <dbReference type="EMBL" id="SDI34845.1"/>
    </source>
</evidence>
<dbReference type="InterPro" id="IPR014729">
    <property type="entry name" value="Rossmann-like_a/b/a_fold"/>
</dbReference>
<dbReference type="NCBIfam" id="TIGR00125">
    <property type="entry name" value="cyt_tran_rel"/>
    <property type="match status" value="1"/>
</dbReference>
<dbReference type="GO" id="GO:0009435">
    <property type="term" value="P:NAD+ biosynthetic process"/>
    <property type="evidence" value="ECO:0007669"/>
    <property type="project" value="UniProtKB-UniRule"/>
</dbReference>
<dbReference type="OrthoDB" id="5295945at2"/>
<dbReference type="GO" id="GO:0005524">
    <property type="term" value="F:ATP binding"/>
    <property type="evidence" value="ECO:0007669"/>
    <property type="project" value="UniProtKB-KW"/>
</dbReference>
<dbReference type="SUPFAM" id="SSF52374">
    <property type="entry name" value="Nucleotidylyl transferase"/>
    <property type="match status" value="1"/>
</dbReference>
<keyword evidence="5 10" id="KW-0548">Nucleotidyltransferase</keyword>
<accession>A0A1G8JUP2</accession>
<comment type="catalytic activity">
    <reaction evidence="9 10">
        <text>nicotinate beta-D-ribonucleotide + ATP + H(+) = deamido-NAD(+) + diphosphate</text>
        <dbReference type="Rhea" id="RHEA:22860"/>
        <dbReference type="ChEBI" id="CHEBI:15378"/>
        <dbReference type="ChEBI" id="CHEBI:30616"/>
        <dbReference type="ChEBI" id="CHEBI:33019"/>
        <dbReference type="ChEBI" id="CHEBI:57502"/>
        <dbReference type="ChEBI" id="CHEBI:58437"/>
        <dbReference type="EC" id="2.7.7.18"/>
    </reaction>
</comment>
<evidence type="ECO:0000256" key="6">
    <source>
        <dbReference type="ARBA" id="ARBA00022741"/>
    </source>
</evidence>
<dbReference type="PANTHER" id="PTHR39321:SF3">
    <property type="entry name" value="PHOSPHOPANTETHEINE ADENYLYLTRANSFERASE"/>
    <property type="match status" value="1"/>
</dbReference>
<dbReference type="GO" id="GO:0004515">
    <property type="term" value="F:nicotinate-nucleotide adenylyltransferase activity"/>
    <property type="evidence" value="ECO:0007669"/>
    <property type="project" value="UniProtKB-UniRule"/>
</dbReference>
<evidence type="ECO:0000259" key="11">
    <source>
        <dbReference type="Pfam" id="PF01467"/>
    </source>
</evidence>
<evidence type="ECO:0000256" key="7">
    <source>
        <dbReference type="ARBA" id="ARBA00022840"/>
    </source>
</evidence>
<comment type="similarity">
    <text evidence="10">Belongs to the NadD family.</text>
</comment>
<dbReference type="InterPro" id="IPR005248">
    <property type="entry name" value="NadD/NMNAT"/>
</dbReference>
<dbReference type="UniPathway" id="UPA00253">
    <property type="reaction ID" value="UER00332"/>
</dbReference>
<dbReference type="RefSeq" id="WP_090395858.1">
    <property type="nucleotide sequence ID" value="NZ_FNEN01000001.1"/>
</dbReference>
<comment type="pathway">
    <text evidence="2 10">Cofactor biosynthesis; NAD(+) biosynthesis; deamido-NAD(+) from nicotinate D-ribonucleotide: step 1/1.</text>
</comment>
<dbReference type="EMBL" id="FNEN01000001">
    <property type="protein sequence ID" value="SDI34845.1"/>
    <property type="molecule type" value="Genomic_DNA"/>
</dbReference>
<dbReference type="Proteomes" id="UP000198853">
    <property type="component" value="Unassembled WGS sequence"/>
</dbReference>
<dbReference type="CDD" id="cd02165">
    <property type="entry name" value="NMNAT"/>
    <property type="match status" value="1"/>
</dbReference>
<dbReference type="NCBIfam" id="NF000840">
    <property type="entry name" value="PRK00071.1-3"/>
    <property type="match status" value="1"/>
</dbReference>
<keyword evidence="6 10" id="KW-0547">Nucleotide-binding</keyword>
<evidence type="ECO:0000256" key="9">
    <source>
        <dbReference type="ARBA" id="ARBA00048721"/>
    </source>
</evidence>
<organism evidence="12 13">
    <name type="scientific">Natribacillus halophilus</name>
    <dbReference type="NCBI Taxonomy" id="549003"/>
    <lineage>
        <taxon>Bacteria</taxon>
        <taxon>Bacillati</taxon>
        <taxon>Bacillota</taxon>
        <taxon>Bacilli</taxon>
        <taxon>Bacillales</taxon>
        <taxon>Bacillaceae</taxon>
        <taxon>Natribacillus</taxon>
    </lineage>
</organism>
<keyword evidence="4 10" id="KW-0808">Transferase</keyword>
<dbReference type="EC" id="2.7.7.18" evidence="10"/>
<dbReference type="Pfam" id="PF01467">
    <property type="entry name" value="CTP_transf_like"/>
    <property type="match status" value="1"/>
</dbReference>
<dbReference type="InterPro" id="IPR004821">
    <property type="entry name" value="Cyt_trans-like"/>
</dbReference>
<proteinExistence type="inferred from homology"/>
<evidence type="ECO:0000256" key="1">
    <source>
        <dbReference type="ARBA" id="ARBA00002324"/>
    </source>
</evidence>
<keyword evidence="8 10" id="KW-0520">NAD</keyword>
<keyword evidence="3 10" id="KW-0662">Pyridine nucleotide biosynthesis</keyword>
<protein>
    <recommendedName>
        <fullName evidence="10">Probable nicotinate-nucleotide adenylyltransferase</fullName>
        <ecNumber evidence="10">2.7.7.18</ecNumber>
    </recommendedName>
    <alternativeName>
        <fullName evidence="10">Deamido-NAD(+) diphosphorylase</fullName>
    </alternativeName>
    <alternativeName>
        <fullName evidence="10">Deamido-NAD(+) pyrophosphorylase</fullName>
    </alternativeName>
    <alternativeName>
        <fullName evidence="10">Nicotinate mononucleotide adenylyltransferase</fullName>
        <shortName evidence="10">NaMN adenylyltransferase</shortName>
    </alternativeName>
</protein>
<dbReference type="PANTHER" id="PTHR39321">
    <property type="entry name" value="NICOTINATE-NUCLEOTIDE ADENYLYLTRANSFERASE-RELATED"/>
    <property type="match status" value="1"/>
</dbReference>
<dbReference type="NCBIfam" id="TIGR00482">
    <property type="entry name" value="nicotinate (nicotinamide) nucleotide adenylyltransferase"/>
    <property type="match status" value="1"/>
</dbReference>
<dbReference type="HAMAP" id="MF_00244">
    <property type="entry name" value="NaMN_adenylyltr"/>
    <property type="match status" value="1"/>
</dbReference>
<evidence type="ECO:0000256" key="4">
    <source>
        <dbReference type="ARBA" id="ARBA00022679"/>
    </source>
</evidence>
<sequence>MGRKIGILGGTFDPPHLAHLLIAQESMDACQLDEVWFIPTSTPPHKQNEDMATADDRVEMTRLAIADKVTFQLCTLELNRKGPSYTLDTIDILQQKYPGYEFYFIVGGDMAASLHTWNKIDELRKRLTFVVTSRPHYSLETPFEDELVKVDVPEMEISSSDIRERVHKQESIRYLVPEAVRAYIEENRLYVS</sequence>
<dbReference type="NCBIfam" id="NF000841">
    <property type="entry name" value="PRK00071.1-4"/>
    <property type="match status" value="1"/>
</dbReference>
<dbReference type="AlphaFoldDB" id="A0A1G8JUP2"/>
<gene>
    <name evidence="10" type="primary">nadD</name>
    <name evidence="12" type="ORF">SAMN04488123_101402</name>
</gene>
<keyword evidence="13" id="KW-1185">Reference proteome</keyword>
<name>A0A1G8JUP2_9BACI</name>
<evidence type="ECO:0000256" key="5">
    <source>
        <dbReference type="ARBA" id="ARBA00022695"/>
    </source>
</evidence>
<evidence type="ECO:0000313" key="13">
    <source>
        <dbReference type="Proteomes" id="UP000198853"/>
    </source>
</evidence>
<dbReference type="Gene3D" id="3.40.50.620">
    <property type="entry name" value="HUPs"/>
    <property type="match status" value="1"/>
</dbReference>